<feature type="domain" description="Biotin carboxylation" evidence="11">
    <location>
        <begin position="1"/>
        <end position="431"/>
    </location>
</feature>
<dbReference type="InterPro" id="IPR011761">
    <property type="entry name" value="ATP-grasp"/>
</dbReference>
<dbReference type="GO" id="GO:0004075">
    <property type="term" value="F:biotin carboxylase activity"/>
    <property type="evidence" value="ECO:0007669"/>
    <property type="project" value="UniProtKB-EC"/>
</dbReference>
<evidence type="ECO:0000256" key="8">
    <source>
        <dbReference type="ARBA" id="ARBA00023267"/>
    </source>
</evidence>
<dbReference type="PANTHER" id="PTHR18866:SF33">
    <property type="entry name" value="METHYLCROTONOYL-COA CARBOXYLASE SUBUNIT ALPHA, MITOCHONDRIAL-RELATED"/>
    <property type="match status" value="1"/>
</dbReference>
<dbReference type="SUPFAM" id="SSF56059">
    <property type="entry name" value="Glutathione synthetase ATP-binding domain-like"/>
    <property type="match status" value="1"/>
</dbReference>
<evidence type="ECO:0000313" key="12">
    <source>
        <dbReference type="EMBL" id="KRK32895.1"/>
    </source>
</evidence>
<dbReference type="InterPro" id="IPR011764">
    <property type="entry name" value="Biotin_carboxylation_dom"/>
</dbReference>
<dbReference type="OrthoDB" id="9807469at2"/>
<organism evidence="12 13">
    <name type="scientific">Loigolactobacillus bifermentans DSM 20003</name>
    <dbReference type="NCBI Taxonomy" id="1423726"/>
    <lineage>
        <taxon>Bacteria</taxon>
        <taxon>Bacillati</taxon>
        <taxon>Bacillota</taxon>
        <taxon>Bacilli</taxon>
        <taxon>Lactobacillales</taxon>
        <taxon>Lactobacillaceae</taxon>
        <taxon>Loigolactobacillus</taxon>
    </lineage>
</organism>
<dbReference type="SMART" id="SM00878">
    <property type="entry name" value="Biotin_carb_C"/>
    <property type="match status" value="1"/>
</dbReference>
<comment type="caution">
    <text evidence="12">The sequence shown here is derived from an EMBL/GenBank/DDBJ whole genome shotgun (WGS) entry which is preliminary data.</text>
</comment>
<dbReference type="PROSITE" id="PS50975">
    <property type="entry name" value="ATP_GRASP"/>
    <property type="match status" value="1"/>
</dbReference>
<dbReference type="Proteomes" id="UP000051461">
    <property type="component" value="Unassembled WGS sequence"/>
</dbReference>
<evidence type="ECO:0000256" key="1">
    <source>
        <dbReference type="ARBA" id="ARBA00001936"/>
    </source>
</evidence>
<feature type="domain" description="ATP-grasp" evidence="10">
    <location>
        <begin position="120"/>
        <end position="314"/>
    </location>
</feature>
<keyword evidence="6 9" id="KW-0067">ATP-binding</keyword>
<dbReference type="EC" id="6.3.4.14" evidence="3"/>
<dbReference type="InterPro" id="IPR013815">
    <property type="entry name" value="ATP_grasp_subdomain_1"/>
</dbReference>
<dbReference type="RefSeq" id="WP_057905674.1">
    <property type="nucleotide sequence ID" value="NZ_AZDA01000133.1"/>
</dbReference>
<dbReference type="SUPFAM" id="SSF51246">
    <property type="entry name" value="Rudiment single hybrid motif"/>
    <property type="match status" value="1"/>
</dbReference>
<keyword evidence="7" id="KW-0464">Manganese</keyword>
<dbReference type="PROSITE" id="PS50979">
    <property type="entry name" value="BC"/>
    <property type="match status" value="1"/>
</dbReference>
<evidence type="ECO:0000256" key="6">
    <source>
        <dbReference type="ARBA" id="ARBA00022840"/>
    </source>
</evidence>
<dbReference type="InterPro" id="IPR050856">
    <property type="entry name" value="Biotin_carboxylase_complex"/>
</dbReference>
<dbReference type="Pfam" id="PF02786">
    <property type="entry name" value="CPSase_L_D2"/>
    <property type="match status" value="1"/>
</dbReference>
<gene>
    <name evidence="12" type="ORF">FC07_GL001639</name>
</gene>
<keyword evidence="4" id="KW-0436">Ligase</keyword>
<dbReference type="PROSITE" id="PS00866">
    <property type="entry name" value="CPSASE_1"/>
    <property type="match status" value="1"/>
</dbReference>
<dbReference type="PANTHER" id="PTHR18866">
    <property type="entry name" value="CARBOXYLASE:PYRUVATE/ACETYL-COA/PROPIONYL-COA CARBOXYLASE"/>
    <property type="match status" value="1"/>
</dbReference>
<proteinExistence type="predicted"/>
<evidence type="ECO:0000256" key="5">
    <source>
        <dbReference type="ARBA" id="ARBA00022741"/>
    </source>
</evidence>
<evidence type="ECO:0000313" key="13">
    <source>
        <dbReference type="Proteomes" id="UP000051461"/>
    </source>
</evidence>
<comment type="cofactor">
    <cofactor evidence="2">
        <name>Mg(2+)</name>
        <dbReference type="ChEBI" id="CHEBI:18420"/>
    </cofactor>
</comment>
<dbReference type="InterPro" id="IPR005481">
    <property type="entry name" value="BC-like_N"/>
</dbReference>
<dbReference type="SUPFAM" id="SSF52440">
    <property type="entry name" value="PreATP-grasp domain"/>
    <property type="match status" value="1"/>
</dbReference>
<evidence type="ECO:0000256" key="3">
    <source>
        <dbReference type="ARBA" id="ARBA00013263"/>
    </source>
</evidence>
<dbReference type="GO" id="GO:0046872">
    <property type="term" value="F:metal ion binding"/>
    <property type="evidence" value="ECO:0007669"/>
    <property type="project" value="InterPro"/>
</dbReference>
<evidence type="ECO:0000256" key="7">
    <source>
        <dbReference type="ARBA" id="ARBA00023211"/>
    </source>
</evidence>
<keyword evidence="13" id="KW-1185">Reference proteome</keyword>
<dbReference type="InterPro" id="IPR011054">
    <property type="entry name" value="Rudment_hybrid_motif"/>
</dbReference>
<sequence>MFKKVLIANRSEVALRIIRACQQLQIKTVAVYAQVEAQAPFVQAADEAICIGPDTASSTYLKREAILMAAIITGADAIHPGYGFLAEDALFAEMCAECQLTLIGPSPAMIRLMADKAAAKAYVQQKGVAVIPGAANVTPAQLPAVAAAIGFPLMLKASLGGGGKGMRLIQSAAELQQDYHLIREEARQAFLSDAVYLEKYLPHARHIEVQILVDHAGHIQIFGDRECSLQVNHQKIIEESPASCLTDVARQQLYQATERVLQGLAYCGVGTLEFLYAQGQFYFLEMNTRLQVEHGVTELTTGKDLVVQQIAVAAGATIPTRQLAFQGHAIEVRLNANGAGDLQQFQLPTTVRIETGYQAGMAVLPYYDALLAKLLVWQPTREAAITKLQQALQQVTVRGVQTNLKLLQQLLADPRYQANQVDIHFLKDFHRPD</sequence>
<dbReference type="EMBL" id="AZDA01000133">
    <property type="protein sequence ID" value="KRK32895.1"/>
    <property type="molecule type" value="Genomic_DNA"/>
</dbReference>
<dbReference type="Gene3D" id="3.40.50.20">
    <property type="match status" value="1"/>
</dbReference>
<dbReference type="PATRIC" id="fig|1423726.3.peg.1699"/>
<evidence type="ECO:0000256" key="4">
    <source>
        <dbReference type="ARBA" id="ARBA00022598"/>
    </source>
</evidence>
<keyword evidence="8" id="KW-0092">Biotin</keyword>
<dbReference type="AlphaFoldDB" id="A0A0R1GFL9"/>
<dbReference type="FunFam" id="3.30.1490.20:FF:000003">
    <property type="entry name" value="acetyl-CoA carboxylase isoform X1"/>
    <property type="match status" value="1"/>
</dbReference>
<dbReference type="Gene3D" id="3.30.1490.20">
    <property type="entry name" value="ATP-grasp fold, A domain"/>
    <property type="match status" value="1"/>
</dbReference>
<evidence type="ECO:0000256" key="9">
    <source>
        <dbReference type="PROSITE-ProRule" id="PRU00409"/>
    </source>
</evidence>
<dbReference type="InterPro" id="IPR005479">
    <property type="entry name" value="CPAse_ATP-bd"/>
</dbReference>
<reference evidence="12 13" key="1">
    <citation type="journal article" date="2015" name="Genome Announc.">
        <title>Expanding the biotechnology potential of lactobacilli through comparative genomics of 213 strains and associated genera.</title>
        <authorList>
            <person name="Sun Z."/>
            <person name="Harris H.M."/>
            <person name="McCann A."/>
            <person name="Guo C."/>
            <person name="Argimon S."/>
            <person name="Zhang W."/>
            <person name="Yang X."/>
            <person name="Jeffery I.B."/>
            <person name="Cooney J.C."/>
            <person name="Kagawa T.F."/>
            <person name="Liu W."/>
            <person name="Song Y."/>
            <person name="Salvetti E."/>
            <person name="Wrobel A."/>
            <person name="Rasinkangas P."/>
            <person name="Parkhill J."/>
            <person name="Rea M.C."/>
            <person name="O'Sullivan O."/>
            <person name="Ritari J."/>
            <person name="Douillard F.P."/>
            <person name="Paul Ross R."/>
            <person name="Yang R."/>
            <person name="Briner A.E."/>
            <person name="Felis G.E."/>
            <person name="de Vos W.M."/>
            <person name="Barrangou R."/>
            <person name="Klaenhammer T.R."/>
            <person name="Caufield P.W."/>
            <person name="Cui Y."/>
            <person name="Zhang H."/>
            <person name="O'Toole P.W."/>
        </authorList>
    </citation>
    <scope>NUCLEOTIDE SEQUENCE [LARGE SCALE GENOMIC DNA]</scope>
    <source>
        <strain evidence="12 13">DSM 20003</strain>
    </source>
</reference>
<keyword evidence="5 9" id="KW-0547">Nucleotide-binding</keyword>
<dbReference type="PROSITE" id="PS00867">
    <property type="entry name" value="CPSASE_2"/>
    <property type="match status" value="1"/>
</dbReference>
<dbReference type="GO" id="GO:0005524">
    <property type="term" value="F:ATP binding"/>
    <property type="evidence" value="ECO:0007669"/>
    <property type="project" value="UniProtKB-UniRule"/>
</dbReference>
<accession>A0A0R1GFL9</accession>
<dbReference type="Pfam" id="PF00289">
    <property type="entry name" value="Biotin_carb_N"/>
    <property type="match status" value="1"/>
</dbReference>
<dbReference type="STRING" id="1423726.FC07_GL001639"/>
<dbReference type="Gene3D" id="3.30.470.20">
    <property type="entry name" value="ATP-grasp fold, B domain"/>
    <property type="match status" value="1"/>
</dbReference>
<name>A0A0R1GFL9_9LACO</name>
<comment type="cofactor">
    <cofactor evidence="1">
        <name>Mn(2+)</name>
        <dbReference type="ChEBI" id="CHEBI:29035"/>
    </cofactor>
</comment>
<dbReference type="Pfam" id="PF02785">
    <property type="entry name" value="Biotin_carb_C"/>
    <property type="match status" value="1"/>
</dbReference>
<evidence type="ECO:0000259" key="10">
    <source>
        <dbReference type="PROSITE" id="PS50975"/>
    </source>
</evidence>
<dbReference type="InterPro" id="IPR005482">
    <property type="entry name" value="Biotin_COase_C"/>
</dbReference>
<evidence type="ECO:0000256" key="2">
    <source>
        <dbReference type="ARBA" id="ARBA00001946"/>
    </source>
</evidence>
<protein>
    <recommendedName>
        <fullName evidence="3">biotin carboxylase</fullName>
        <ecNumber evidence="3">6.3.4.14</ecNumber>
    </recommendedName>
</protein>
<dbReference type="InterPro" id="IPR016185">
    <property type="entry name" value="PreATP-grasp_dom_sf"/>
</dbReference>
<evidence type="ECO:0000259" key="11">
    <source>
        <dbReference type="PROSITE" id="PS50979"/>
    </source>
</evidence>